<evidence type="ECO:0000256" key="5">
    <source>
        <dbReference type="ARBA" id="ARBA00023136"/>
    </source>
</evidence>
<accession>A0A915DU74</accession>
<feature type="transmembrane region" description="Helical" evidence="6">
    <location>
        <begin position="56"/>
        <end position="76"/>
    </location>
</feature>
<keyword evidence="8" id="KW-1185">Reference proteome</keyword>
<feature type="transmembrane region" description="Helical" evidence="6">
    <location>
        <begin position="226"/>
        <end position="244"/>
    </location>
</feature>
<dbReference type="Pfam" id="PF01694">
    <property type="entry name" value="Rhomboid"/>
    <property type="match status" value="1"/>
</dbReference>
<protein>
    <submittedName>
        <fullName evidence="9">Peptidase S54 rhomboid domain-containing protein</fullName>
    </submittedName>
</protein>
<evidence type="ECO:0000313" key="9">
    <source>
        <dbReference type="WBParaSite" id="jg23706"/>
    </source>
</evidence>
<feature type="transmembrane region" description="Helical" evidence="6">
    <location>
        <begin position="96"/>
        <end position="123"/>
    </location>
</feature>
<proteinExistence type="predicted"/>
<dbReference type="PANTHER" id="PTHR10026">
    <property type="entry name" value="CYCLIN"/>
    <property type="match status" value="1"/>
</dbReference>
<feature type="transmembrane region" description="Helical" evidence="6">
    <location>
        <begin position="135"/>
        <end position="152"/>
    </location>
</feature>
<dbReference type="Proteomes" id="UP000887574">
    <property type="component" value="Unplaced"/>
</dbReference>
<evidence type="ECO:0000313" key="8">
    <source>
        <dbReference type="Proteomes" id="UP000887574"/>
    </source>
</evidence>
<dbReference type="InterPro" id="IPR035952">
    <property type="entry name" value="Rhomboid-like_sf"/>
</dbReference>
<evidence type="ECO:0000256" key="2">
    <source>
        <dbReference type="ARBA" id="ARBA00022692"/>
    </source>
</evidence>
<dbReference type="WBParaSite" id="jg23706">
    <property type="protein sequence ID" value="jg23706"/>
    <property type="gene ID" value="jg23706"/>
</dbReference>
<reference evidence="9" key="1">
    <citation type="submission" date="2022-11" db="UniProtKB">
        <authorList>
            <consortium name="WormBaseParasite"/>
        </authorList>
    </citation>
    <scope>IDENTIFICATION</scope>
</reference>
<organism evidence="8 9">
    <name type="scientific">Ditylenchus dipsaci</name>
    <dbReference type="NCBI Taxonomy" id="166011"/>
    <lineage>
        <taxon>Eukaryota</taxon>
        <taxon>Metazoa</taxon>
        <taxon>Ecdysozoa</taxon>
        <taxon>Nematoda</taxon>
        <taxon>Chromadorea</taxon>
        <taxon>Rhabditida</taxon>
        <taxon>Tylenchina</taxon>
        <taxon>Tylenchomorpha</taxon>
        <taxon>Sphaerularioidea</taxon>
        <taxon>Anguinidae</taxon>
        <taxon>Anguininae</taxon>
        <taxon>Ditylenchus</taxon>
    </lineage>
</organism>
<keyword evidence="2 6" id="KW-0812">Transmembrane</keyword>
<evidence type="ECO:0000256" key="3">
    <source>
        <dbReference type="ARBA" id="ARBA00022989"/>
    </source>
</evidence>
<dbReference type="GO" id="GO:0004252">
    <property type="term" value="F:serine-type endopeptidase activity"/>
    <property type="evidence" value="ECO:0007669"/>
    <property type="project" value="InterPro"/>
</dbReference>
<dbReference type="Gene3D" id="1.20.1540.10">
    <property type="entry name" value="Rhomboid-like"/>
    <property type="match status" value="1"/>
</dbReference>
<dbReference type="InterPro" id="IPR043198">
    <property type="entry name" value="Cyclin/Ssn8"/>
</dbReference>
<evidence type="ECO:0000259" key="7">
    <source>
        <dbReference type="Pfam" id="PF01694"/>
    </source>
</evidence>
<sequence length="355" mass="40618">MPSIYPPLNLDEPFDNLSSKMQYSMKQAEVKKSAMGTFAEQYGDKLKRWYFPIPKIAVLIISIQSLVYILQKFGPISISDFLYESMPIRGGEERNYWIYLSFSFYHNTFSHLLLNINLLLLLAKPLECMEIGHPRVRLVIIFLTGGIISGLITVVCQPKFIGCIYGGSSFVYILVGSHLAHAVLQPWAFKIDFKIYFVISFLFLGDVAVTLVTQSAVVLLVHWGSAFSGALMAILLFEFHHMVLDQNYLNMKLLVIKAERRILNVLGFVVHVDHPHKLIYVYLHSLFLLDNKEMLQKAWSYMNDSLRTDLFLRHHPETIACAVSIWLPKLLTCLFFCPPIRALEVVHENRGASIS</sequence>
<feature type="transmembrane region" description="Helical" evidence="6">
    <location>
        <begin position="164"/>
        <end position="184"/>
    </location>
</feature>
<keyword evidence="4" id="KW-0195">Cyclin</keyword>
<feature type="domain" description="Peptidase S54 rhomboid" evidence="7">
    <location>
        <begin position="94"/>
        <end position="238"/>
    </location>
</feature>
<dbReference type="GO" id="GO:0006357">
    <property type="term" value="P:regulation of transcription by RNA polymerase II"/>
    <property type="evidence" value="ECO:0007669"/>
    <property type="project" value="InterPro"/>
</dbReference>
<name>A0A915DU74_9BILA</name>
<comment type="subcellular location">
    <subcellularLocation>
        <location evidence="1">Membrane</location>
        <topology evidence="1">Multi-pass membrane protein</topology>
    </subcellularLocation>
</comment>
<evidence type="ECO:0000256" key="1">
    <source>
        <dbReference type="ARBA" id="ARBA00004141"/>
    </source>
</evidence>
<feature type="transmembrane region" description="Helical" evidence="6">
    <location>
        <begin position="196"/>
        <end position="220"/>
    </location>
</feature>
<evidence type="ECO:0000256" key="4">
    <source>
        <dbReference type="ARBA" id="ARBA00023127"/>
    </source>
</evidence>
<dbReference type="SUPFAM" id="SSF47954">
    <property type="entry name" value="Cyclin-like"/>
    <property type="match status" value="1"/>
</dbReference>
<dbReference type="GO" id="GO:0016020">
    <property type="term" value="C:membrane"/>
    <property type="evidence" value="ECO:0007669"/>
    <property type="project" value="UniProtKB-SubCell"/>
</dbReference>
<dbReference type="InterPro" id="IPR022764">
    <property type="entry name" value="Peptidase_S54_rhomboid_dom"/>
</dbReference>
<keyword evidence="5 6" id="KW-0472">Membrane</keyword>
<dbReference type="AlphaFoldDB" id="A0A915DU74"/>
<evidence type="ECO:0000256" key="6">
    <source>
        <dbReference type="SAM" id="Phobius"/>
    </source>
</evidence>
<dbReference type="SUPFAM" id="SSF144091">
    <property type="entry name" value="Rhomboid-like"/>
    <property type="match status" value="1"/>
</dbReference>
<keyword evidence="3 6" id="KW-1133">Transmembrane helix</keyword>
<dbReference type="GO" id="GO:0016538">
    <property type="term" value="F:cyclin-dependent protein serine/threonine kinase regulator activity"/>
    <property type="evidence" value="ECO:0007669"/>
    <property type="project" value="InterPro"/>
</dbReference>
<dbReference type="InterPro" id="IPR036915">
    <property type="entry name" value="Cyclin-like_sf"/>
</dbReference>
<dbReference type="Gene3D" id="1.10.472.10">
    <property type="entry name" value="Cyclin-like"/>
    <property type="match status" value="1"/>
</dbReference>